<evidence type="ECO:0000256" key="6">
    <source>
        <dbReference type="ARBA" id="ARBA00022974"/>
    </source>
</evidence>
<feature type="chain" id="PRO_5044766379" description="FAS1 domain-containing protein" evidence="11">
    <location>
        <begin position="24"/>
        <end position="288"/>
    </location>
</feature>
<organism evidence="13 14">
    <name type="scientific">Ilex paraguariensis</name>
    <name type="common">yerba mate</name>
    <dbReference type="NCBI Taxonomy" id="185542"/>
    <lineage>
        <taxon>Eukaryota</taxon>
        <taxon>Viridiplantae</taxon>
        <taxon>Streptophyta</taxon>
        <taxon>Embryophyta</taxon>
        <taxon>Tracheophyta</taxon>
        <taxon>Spermatophyta</taxon>
        <taxon>Magnoliopsida</taxon>
        <taxon>eudicotyledons</taxon>
        <taxon>Gunneridae</taxon>
        <taxon>Pentapetalae</taxon>
        <taxon>asterids</taxon>
        <taxon>campanulids</taxon>
        <taxon>Aquifoliales</taxon>
        <taxon>Aquifoliaceae</taxon>
        <taxon>Ilex</taxon>
    </lineage>
</organism>
<keyword evidence="4" id="KW-0336">GPI-anchor</keyword>
<evidence type="ECO:0000256" key="7">
    <source>
        <dbReference type="ARBA" id="ARBA00023136"/>
    </source>
</evidence>
<name>A0ABC8UVR6_9AQUA</name>
<evidence type="ECO:0000256" key="3">
    <source>
        <dbReference type="ARBA" id="ARBA00022475"/>
    </source>
</evidence>
<keyword evidence="5 11" id="KW-0732">Signal</keyword>
<reference evidence="13 14" key="1">
    <citation type="submission" date="2024-02" db="EMBL/GenBank/DDBJ databases">
        <authorList>
            <person name="Vignale AGUSTIN F."/>
            <person name="Sosa J E."/>
            <person name="Modenutti C."/>
        </authorList>
    </citation>
    <scope>NUCLEOTIDE SEQUENCE [LARGE SCALE GENOMIC DNA]</scope>
</reference>
<dbReference type="InterPro" id="IPR036378">
    <property type="entry name" value="FAS1_dom_sf"/>
</dbReference>
<evidence type="ECO:0000256" key="9">
    <source>
        <dbReference type="ARBA" id="ARBA00024686"/>
    </source>
</evidence>
<comment type="subcellular location">
    <subcellularLocation>
        <location evidence="1">Cell membrane</location>
        <topology evidence="1">Lipid-anchor</topology>
        <topology evidence="1">GPI-anchor</topology>
    </subcellularLocation>
</comment>
<dbReference type="GO" id="GO:0009834">
    <property type="term" value="P:plant-type secondary cell wall biogenesis"/>
    <property type="evidence" value="ECO:0007669"/>
    <property type="project" value="UniProtKB-ARBA"/>
</dbReference>
<dbReference type="FunFam" id="2.30.180.10:FF:000006">
    <property type="entry name" value="Fasciclin-like arabinogalactan protein 11"/>
    <property type="match status" value="1"/>
</dbReference>
<evidence type="ECO:0000256" key="8">
    <source>
        <dbReference type="ARBA" id="ARBA00023180"/>
    </source>
</evidence>
<evidence type="ECO:0000256" key="2">
    <source>
        <dbReference type="ARBA" id="ARBA00007843"/>
    </source>
</evidence>
<dbReference type="GO" id="GO:0098552">
    <property type="term" value="C:side of membrane"/>
    <property type="evidence" value="ECO:0007669"/>
    <property type="project" value="UniProtKB-KW"/>
</dbReference>
<evidence type="ECO:0000313" key="14">
    <source>
        <dbReference type="Proteomes" id="UP001642360"/>
    </source>
</evidence>
<evidence type="ECO:0000256" key="11">
    <source>
        <dbReference type="SAM" id="SignalP"/>
    </source>
</evidence>
<feature type="region of interest" description="Disordered" evidence="10">
    <location>
        <begin position="26"/>
        <end position="80"/>
    </location>
</feature>
<dbReference type="EMBL" id="CAUOFW020009180">
    <property type="protein sequence ID" value="CAK9185129.1"/>
    <property type="molecule type" value="Genomic_DNA"/>
</dbReference>
<dbReference type="Pfam" id="PF02469">
    <property type="entry name" value="Fasciclin"/>
    <property type="match status" value="1"/>
</dbReference>
<evidence type="ECO:0000313" key="13">
    <source>
        <dbReference type="EMBL" id="CAK9185129.1"/>
    </source>
</evidence>
<comment type="function">
    <text evidence="9">May be a cell surface adhesion protein.</text>
</comment>
<comment type="caution">
    <text evidence="13">The sequence shown here is derived from an EMBL/GenBank/DDBJ whole genome shotgun (WGS) entry which is preliminary data.</text>
</comment>
<evidence type="ECO:0000256" key="10">
    <source>
        <dbReference type="SAM" id="MobiDB-lite"/>
    </source>
</evidence>
<comment type="similarity">
    <text evidence="2">Belongs to the fasciclin-like AGP family.</text>
</comment>
<dbReference type="InterPro" id="IPR000782">
    <property type="entry name" value="FAS1_domain"/>
</dbReference>
<dbReference type="PANTHER" id="PTHR32077">
    <property type="entry name" value="FASCICLIN-LIKE ARABINOGALACTAN PROTEIN"/>
    <property type="match status" value="1"/>
</dbReference>
<keyword evidence="3" id="KW-1003">Cell membrane</keyword>
<dbReference type="AlphaFoldDB" id="A0ABC8UVR6"/>
<evidence type="ECO:0000259" key="12">
    <source>
        <dbReference type="PROSITE" id="PS50213"/>
    </source>
</evidence>
<evidence type="ECO:0000256" key="1">
    <source>
        <dbReference type="ARBA" id="ARBA00004609"/>
    </source>
</evidence>
<dbReference type="Proteomes" id="UP001642360">
    <property type="component" value="Unassembled WGS sequence"/>
</dbReference>
<dbReference type="GO" id="GO:0005886">
    <property type="term" value="C:plasma membrane"/>
    <property type="evidence" value="ECO:0007669"/>
    <property type="project" value="UniProtKB-SubCell"/>
</dbReference>
<feature type="compositionally biased region" description="Low complexity" evidence="10">
    <location>
        <begin position="66"/>
        <end position="76"/>
    </location>
</feature>
<keyword evidence="8" id="KW-0325">Glycoprotein</keyword>
<dbReference type="PANTHER" id="PTHR32077:SF65">
    <property type="entry name" value="FASCICLIN-LIKE ARABINOGALACTAN PROTEIN 11"/>
    <property type="match status" value="1"/>
</dbReference>
<accession>A0ABC8UVR6</accession>
<evidence type="ECO:0000256" key="4">
    <source>
        <dbReference type="ARBA" id="ARBA00022622"/>
    </source>
</evidence>
<keyword evidence="7" id="KW-0472">Membrane</keyword>
<dbReference type="PROSITE" id="PS50213">
    <property type="entry name" value="FAS1"/>
    <property type="match status" value="1"/>
</dbReference>
<sequence>MRNLLSSFPLLVIFFIHCNPISAQSPAQAPALPQPQPQPPSLPQPQPQPPALPQPLPPALPPALPQPQVTALAPAPSGTPTNVTAILEKARRYSIFIKLLKSTQVDSHIYAQLNNSNVGLTIFAPADSAFAGLKSGTLNAFSAGQQTQLTQFHIIPSFISFSQFQTVTNPLSTEAGGNKDNEFPINITTSGSQVNITTGIVNATVTGIVYTDNQLAVYQVDKVLLPMYFYATPAPAPALAPSKPKKPAPITSSTGSSVASVNTSGAVQQALDAIFFLVAVSSALSLYL</sequence>
<keyword evidence="4" id="KW-0449">Lipoprotein</keyword>
<dbReference type="InterPro" id="IPR045003">
    <property type="entry name" value="FLA_A"/>
</dbReference>
<keyword evidence="6" id="KW-0654">Proteoglycan</keyword>
<keyword evidence="14" id="KW-1185">Reference proteome</keyword>
<feature type="signal peptide" evidence="11">
    <location>
        <begin position="1"/>
        <end position="23"/>
    </location>
</feature>
<protein>
    <recommendedName>
        <fullName evidence="12">FAS1 domain-containing protein</fullName>
    </recommendedName>
</protein>
<dbReference type="Gene3D" id="2.30.180.10">
    <property type="entry name" value="FAS1 domain"/>
    <property type="match status" value="1"/>
</dbReference>
<gene>
    <name evidence="13" type="ORF">ILEXP_LOCUS55499</name>
</gene>
<dbReference type="SUPFAM" id="SSF82153">
    <property type="entry name" value="FAS1 domain"/>
    <property type="match status" value="1"/>
</dbReference>
<feature type="compositionally biased region" description="Pro residues" evidence="10">
    <location>
        <begin position="32"/>
        <end position="65"/>
    </location>
</feature>
<dbReference type="SMART" id="SM00554">
    <property type="entry name" value="FAS1"/>
    <property type="match status" value="1"/>
</dbReference>
<proteinExistence type="inferred from homology"/>
<evidence type="ECO:0000256" key="5">
    <source>
        <dbReference type="ARBA" id="ARBA00022729"/>
    </source>
</evidence>
<feature type="domain" description="FAS1" evidence="12">
    <location>
        <begin position="80"/>
        <end position="224"/>
    </location>
</feature>